<reference evidence="14" key="2">
    <citation type="submission" date="2023-05" db="EMBL/GenBank/DDBJ databases">
        <authorList>
            <consortium name="Lawrence Berkeley National Laboratory"/>
            <person name="Steindorff A."/>
            <person name="Hensen N."/>
            <person name="Bonometti L."/>
            <person name="Westerberg I."/>
            <person name="Brannstrom I.O."/>
            <person name="Guillou S."/>
            <person name="Cros-Aarteil S."/>
            <person name="Calhoun S."/>
            <person name="Haridas S."/>
            <person name="Kuo A."/>
            <person name="Mondo S."/>
            <person name="Pangilinan J."/>
            <person name="Riley R."/>
            <person name="Labutti K."/>
            <person name="Andreopoulos B."/>
            <person name="Lipzen A."/>
            <person name="Chen C."/>
            <person name="Yanf M."/>
            <person name="Daum C."/>
            <person name="Ng V."/>
            <person name="Clum A."/>
            <person name="Ohm R."/>
            <person name="Martin F."/>
            <person name="Silar P."/>
            <person name="Natvig D."/>
            <person name="Lalanne C."/>
            <person name="Gautier V."/>
            <person name="Ament-Velasquez S.L."/>
            <person name="Kruys A."/>
            <person name="Hutchinson M.I."/>
            <person name="Powell A.J."/>
            <person name="Barry K."/>
            <person name="Miller A.N."/>
            <person name="Grigoriev I.V."/>
            <person name="Debuchy R."/>
            <person name="Gladieux P."/>
            <person name="Thoren M.H."/>
            <person name="Johannesson H."/>
        </authorList>
    </citation>
    <scope>NUCLEOTIDE SEQUENCE</scope>
    <source>
        <strain evidence="14">CBS 508.74</strain>
    </source>
</reference>
<dbReference type="EMBL" id="MU853365">
    <property type="protein sequence ID" value="KAK4108226.1"/>
    <property type="molecule type" value="Genomic_DNA"/>
</dbReference>
<evidence type="ECO:0000256" key="11">
    <source>
        <dbReference type="RuleBase" id="RU367104"/>
    </source>
</evidence>
<keyword evidence="5" id="KW-0479">Metal-binding</keyword>
<evidence type="ECO:0000256" key="6">
    <source>
        <dbReference type="ARBA" id="ARBA00022771"/>
    </source>
</evidence>
<dbReference type="InterPro" id="IPR038765">
    <property type="entry name" value="Papain-like_cys_pep_sf"/>
</dbReference>
<feature type="region of interest" description="Disordered" evidence="12">
    <location>
        <begin position="81"/>
        <end position="111"/>
    </location>
</feature>
<dbReference type="Pfam" id="PF24560">
    <property type="entry name" value="zf-C2H2_OTU1_C"/>
    <property type="match status" value="1"/>
</dbReference>
<keyword evidence="10" id="KW-0862">Zinc</keyword>
<dbReference type="RefSeq" id="XP_064665796.1">
    <property type="nucleotide sequence ID" value="XM_064813258.1"/>
</dbReference>
<evidence type="ECO:0000256" key="5">
    <source>
        <dbReference type="ARBA" id="ARBA00022723"/>
    </source>
</evidence>
<evidence type="ECO:0000259" key="13">
    <source>
        <dbReference type="PROSITE" id="PS50802"/>
    </source>
</evidence>
<dbReference type="EC" id="3.4.19.12" evidence="11"/>
<dbReference type="GO" id="GO:0036503">
    <property type="term" value="P:ERAD pathway"/>
    <property type="evidence" value="ECO:0007669"/>
    <property type="project" value="TreeGrafter"/>
</dbReference>
<reference evidence="14" key="1">
    <citation type="journal article" date="2023" name="Mol. Phylogenet. Evol.">
        <title>Genome-scale phylogeny and comparative genomics of the fungal order Sordariales.</title>
        <authorList>
            <person name="Hensen N."/>
            <person name="Bonometti L."/>
            <person name="Westerberg I."/>
            <person name="Brannstrom I.O."/>
            <person name="Guillou S."/>
            <person name="Cros-Aarteil S."/>
            <person name="Calhoun S."/>
            <person name="Haridas S."/>
            <person name="Kuo A."/>
            <person name="Mondo S."/>
            <person name="Pangilinan J."/>
            <person name="Riley R."/>
            <person name="LaButti K."/>
            <person name="Andreopoulos B."/>
            <person name="Lipzen A."/>
            <person name="Chen C."/>
            <person name="Yan M."/>
            <person name="Daum C."/>
            <person name="Ng V."/>
            <person name="Clum A."/>
            <person name="Steindorff A."/>
            <person name="Ohm R.A."/>
            <person name="Martin F."/>
            <person name="Silar P."/>
            <person name="Natvig D.O."/>
            <person name="Lalanne C."/>
            <person name="Gautier V."/>
            <person name="Ament-Velasquez S.L."/>
            <person name="Kruys A."/>
            <person name="Hutchinson M.I."/>
            <person name="Powell A.J."/>
            <person name="Barry K."/>
            <person name="Miller A.N."/>
            <person name="Grigoriev I.V."/>
            <person name="Debuchy R."/>
            <person name="Gladieux P."/>
            <person name="Hiltunen Thoren M."/>
            <person name="Johannesson H."/>
        </authorList>
    </citation>
    <scope>NUCLEOTIDE SEQUENCE</scope>
    <source>
        <strain evidence="14">CBS 508.74</strain>
    </source>
</reference>
<evidence type="ECO:0000256" key="1">
    <source>
        <dbReference type="ARBA" id="ARBA00000707"/>
    </source>
</evidence>
<evidence type="ECO:0000256" key="3">
    <source>
        <dbReference type="ARBA" id="ARBA00022490"/>
    </source>
</evidence>
<dbReference type="FunFam" id="3.90.70.80:FF:000016">
    <property type="entry name" value="Putative ubiquitin thioesterase otu1"/>
    <property type="match status" value="1"/>
</dbReference>
<keyword evidence="7 11" id="KW-0833">Ubl conjugation pathway</keyword>
<dbReference type="GO" id="GO:0008270">
    <property type="term" value="F:zinc ion binding"/>
    <property type="evidence" value="ECO:0007669"/>
    <property type="project" value="UniProtKB-KW"/>
</dbReference>
<dbReference type="GO" id="GO:0016579">
    <property type="term" value="P:protein deubiquitination"/>
    <property type="evidence" value="ECO:0007669"/>
    <property type="project" value="TreeGrafter"/>
</dbReference>
<dbReference type="Gene3D" id="3.90.70.80">
    <property type="match status" value="1"/>
</dbReference>
<dbReference type="InterPro" id="IPR048857">
    <property type="entry name" value="OTU1_Ubl"/>
</dbReference>
<keyword evidence="8 11" id="KW-0378">Hydrolase</keyword>
<dbReference type="Gene3D" id="3.10.20.90">
    <property type="entry name" value="Phosphatidylinositol 3-kinase Catalytic Subunit, Chain A, domain 1"/>
    <property type="match status" value="1"/>
</dbReference>
<comment type="function">
    <text evidence="11">Hydrolase that can remove conjugated ubiquitin from proteins and may therefore play an important regulatory role at the level of protein turnover by preventing degradation.</text>
</comment>
<dbReference type="Proteomes" id="UP001302812">
    <property type="component" value="Unassembled WGS sequence"/>
</dbReference>
<comment type="caution">
    <text evidence="14">The sequence shown here is derived from an EMBL/GenBank/DDBJ whole genome shotgun (WGS) entry which is preliminary data.</text>
</comment>
<organism evidence="14 15">
    <name type="scientific">Canariomyces notabilis</name>
    <dbReference type="NCBI Taxonomy" id="2074819"/>
    <lineage>
        <taxon>Eukaryota</taxon>
        <taxon>Fungi</taxon>
        <taxon>Dikarya</taxon>
        <taxon>Ascomycota</taxon>
        <taxon>Pezizomycotina</taxon>
        <taxon>Sordariomycetes</taxon>
        <taxon>Sordariomycetidae</taxon>
        <taxon>Sordariales</taxon>
        <taxon>Chaetomiaceae</taxon>
        <taxon>Canariomyces</taxon>
    </lineage>
</organism>
<evidence type="ECO:0000256" key="9">
    <source>
        <dbReference type="ARBA" id="ARBA00022807"/>
    </source>
</evidence>
<dbReference type="GO" id="GO:0005829">
    <property type="term" value="C:cytosol"/>
    <property type="evidence" value="ECO:0007669"/>
    <property type="project" value="TreeGrafter"/>
</dbReference>
<dbReference type="Pfam" id="PF21403">
    <property type="entry name" value="OTU1_UBXL"/>
    <property type="match status" value="1"/>
</dbReference>
<evidence type="ECO:0000256" key="8">
    <source>
        <dbReference type="ARBA" id="ARBA00022801"/>
    </source>
</evidence>
<evidence type="ECO:0000313" key="14">
    <source>
        <dbReference type="EMBL" id="KAK4108226.1"/>
    </source>
</evidence>
<dbReference type="PANTHER" id="PTHR13312">
    <property type="entry name" value="HIV-INDUCED PROTEIN-7-LIKE PROTEASE"/>
    <property type="match status" value="1"/>
</dbReference>
<gene>
    <name evidence="14" type="ORF">N656DRAFT_762093</name>
</gene>
<keyword evidence="6" id="KW-0863">Zinc-finger</keyword>
<dbReference type="AlphaFoldDB" id="A0AAN6QIU5"/>
<dbReference type="SUPFAM" id="SSF54001">
    <property type="entry name" value="Cysteine proteinases"/>
    <property type="match status" value="1"/>
</dbReference>
<feature type="domain" description="OTU" evidence="13">
    <location>
        <begin position="123"/>
        <end position="242"/>
    </location>
</feature>
<evidence type="ECO:0000256" key="7">
    <source>
        <dbReference type="ARBA" id="ARBA00022786"/>
    </source>
</evidence>
<sequence length="321" mass="36074">MQIQISLRAPNGQSRIQIDDESTLQELVELIKSKTELSNFTLKYGYPLRSLDISAPLLGTGIKDLNLRGETIVVAKLDAAPPAPTTQAASTQPTPKPFTPKGIEPDETSLEWPERGGYIGRSLLLRVMPDDNSCMFTAFGGAIGLENPSRILRDQVAEYILNHPDQYTDAILGDNPQRYTTRMRQMDTWGGAIELSILSDIYNLEISSIDVKSLRVDRFGEGKTNRVIILYSGIHYDRIAFCMDLSYPIEVDETRWATDDDAVLEKALELAQRLQRLHYYTDTTDFVIKCELCNWIGQGTKEAAQHERETGHSQFGELSIE</sequence>
<keyword evidence="3 11" id="KW-0963">Cytoplasm</keyword>
<dbReference type="InterPro" id="IPR003323">
    <property type="entry name" value="OTU_dom"/>
</dbReference>
<keyword evidence="4" id="KW-0645">Protease</keyword>
<dbReference type="Pfam" id="PF02338">
    <property type="entry name" value="OTU"/>
    <property type="match status" value="1"/>
</dbReference>
<evidence type="ECO:0000256" key="2">
    <source>
        <dbReference type="ARBA" id="ARBA00004496"/>
    </source>
</evidence>
<dbReference type="GO" id="GO:0004843">
    <property type="term" value="F:cysteine-type deubiquitinase activity"/>
    <property type="evidence" value="ECO:0007669"/>
    <property type="project" value="UniProtKB-UniRule"/>
</dbReference>
<dbReference type="InterPro" id="IPR057766">
    <property type="entry name" value="Znf-C2H2_OTU1-like_C"/>
</dbReference>
<evidence type="ECO:0000256" key="12">
    <source>
        <dbReference type="SAM" id="MobiDB-lite"/>
    </source>
</evidence>
<dbReference type="GO" id="GO:0005634">
    <property type="term" value="C:nucleus"/>
    <property type="evidence" value="ECO:0007669"/>
    <property type="project" value="TreeGrafter"/>
</dbReference>
<evidence type="ECO:0000256" key="4">
    <source>
        <dbReference type="ARBA" id="ARBA00022670"/>
    </source>
</evidence>
<comment type="catalytic activity">
    <reaction evidence="1 11">
        <text>Thiol-dependent hydrolysis of ester, thioester, amide, peptide and isopeptide bonds formed by the C-terminal Gly of ubiquitin (a 76-residue protein attached to proteins as an intracellular targeting signal).</text>
        <dbReference type="EC" id="3.4.19.12"/>
    </reaction>
</comment>
<comment type="subcellular location">
    <subcellularLocation>
        <location evidence="2 11">Cytoplasm</location>
    </subcellularLocation>
</comment>
<dbReference type="CDD" id="cd22745">
    <property type="entry name" value="OTU_OTU1"/>
    <property type="match status" value="1"/>
</dbReference>
<evidence type="ECO:0000256" key="10">
    <source>
        <dbReference type="ARBA" id="ARBA00022833"/>
    </source>
</evidence>
<keyword evidence="9 11" id="KW-0788">Thiol protease</keyword>
<proteinExistence type="predicted"/>
<dbReference type="GeneID" id="89937383"/>
<dbReference type="PROSITE" id="PS50802">
    <property type="entry name" value="OTU"/>
    <property type="match status" value="1"/>
</dbReference>
<evidence type="ECO:0000313" key="15">
    <source>
        <dbReference type="Proteomes" id="UP001302812"/>
    </source>
</evidence>
<protein>
    <recommendedName>
        <fullName evidence="11">Ubiquitin thioesterase OTU</fullName>
        <ecNumber evidence="11">3.4.19.12</ecNumber>
    </recommendedName>
</protein>
<keyword evidence="15" id="KW-1185">Reference proteome</keyword>
<accession>A0AAN6QIU5</accession>
<dbReference type="PANTHER" id="PTHR13312:SF0">
    <property type="entry name" value="UBIQUITIN THIOESTERASE OTU1"/>
    <property type="match status" value="1"/>
</dbReference>
<dbReference type="GO" id="GO:0030968">
    <property type="term" value="P:endoplasmic reticulum unfolded protein response"/>
    <property type="evidence" value="ECO:0007669"/>
    <property type="project" value="TreeGrafter"/>
</dbReference>
<name>A0AAN6QIU5_9PEZI</name>